<dbReference type="PANTHER" id="PTHR32227">
    <property type="entry name" value="GLUCAN ENDO-1,3-BETA-GLUCOSIDASE BG1-RELATED-RELATED"/>
    <property type="match status" value="1"/>
</dbReference>
<evidence type="ECO:0000313" key="6">
    <source>
        <dbReference type="Proteomes" id="UP000823775"/>
    </source>
</evidence>
<dbReference type="InterPro" id="IPR017853">
    <property type="entry name" value="GH"/>
</dbReference>
<protein>
    <recommendedName>
        <fullName evidence="7">Glucan endo-1,3-beta-D-glucosidase</fullName>
    </recommendedName>
</protein>
<organism evidence="5 6">
    <name type="scientific">Datura stramonium</name>
    <name type="common">Jimsonweed</name>
    <name type="synonym">Common thornapple</name>
    <dbReference type="NCBI Taxonomy" id="4076"/>
    <lineage>
        <taxon>Eukaryota</taxon>
        <taxon>Viridiplantae</taxon>
        <taxon>Streptophyta</taxon>
        <taxon>Embryophyta</taxon>
        <taxon>Tracheophyta</taxon>
        <taxon>Spermatophyta</taxon>
        <taxon>Magnoliopsida</taxon>
        <taxon>eudicotyledons</taxon>
        <taxon>Gunneridae</taxon>
        <taxon>Pentapetalae</taxon>
        <taxon>asterids</taxon>
        <taxon>lamiids</taxon>
        <taxon>Solanales</taxon>
        <taxon>Solanaceae</taxon>
        <taxon>Solanoideae</taxon>
        <taxon>Datureae</taxon>
        <taxon>Datura</taxon>
    </lineage>
</organism>
<accession>A0ABS8UYY6</accession>
<dbReference type="Gene3D" id="3.20.20.80">
    <property type="entry name" value="Glycosidases"/>
    <property type="match status" value="1"/>
</dbReference>
<reference evidence="5 6" key="1">
    <citation type="journal article" date="2021" name="BMC Genomics">
        <title>Datura genome reveals duplications of psychoactive alkaloid biosynthetic genes and high mutation rate following tissue culture.</title>
        <authorList>
            <person name="Rajewski A."/>
            <person name="Carter-House D."/>
            <person name="Stajich J."/>
            <person name="Litt A."/>
        </authorList>
    </citation>
    <scope>NUCLEOTIDE SEQUENCE [LARGE SCALE GENOMIC DNA]</scope>
    <source>
        <strain evidence="5">AR-01</strain>
    </source>
</reference>
<evidence type="ECO:0008006" key="7">
    <source>
        <dbReference type="Google" id="ProtNLM"/>
    </source>
</evidence>
<dbReference type="Pfam" id="PF00332">
    <property type="entry name" value="Glyco_hydro_17"/>
    <property type="match status" value="1"/>
</dbReference>
<dbReference type="InterPro" id="IPR000490">
    <property type="entry name" value="Glyco_hydro_17"/>
</dbReference>
<sequence>MIALWDLKIQVSIEAEGWDSASCPRVSVKVGTGPYIESRVSCPKSQAETEGWEMHRRSSPDGWWGMVSPGQRRGRWTATSILREAKGYRKCQIDGASSMRQIKMDLVTRTLRFSMQNCRLYKSRTRSFMWWTRYEAKVSYGFNAFFQKNKQEVKACDFDGLGEIVATNPRGNFLVACLGPLIPLHSAQGRPSPRVSVDPDLISISNLNSQVKAWPSSCGIRPSPNDLPSPEIGSSLAWVESRPQLKVEGFQAGSRAKIWTWVSWSGLLIEAEGWGSGTSRVCVKFHGFVHDNCVNCFCGHYMGQATITTIGSINATNISISVTLGNQVMWQANRTDLAYNWVNDRIKDPINKGVNIVELTIGSEPYSNTFLKQATNYQVVKVLKLMRESLDDMGLGYVKTTTAHGMDVLKVTKFPSEADFRDDIKGLMLESLAEFNRTGAPFVLYMFPIHFVKDIMNYTMEFAFFDNKSGFKIEDGNITYTNVVELMIDSVAWAIRKAGYPDMKIMIGQIGWPTDGYPHANIKNAERFHKGLLKFVASKKGTPLRSGPIDIYLHSLSDENMFRTIFGTFQRHWGIYEADGNPKYKIDFSSQVRVLNKRFELN</sequence>
<dbReference type="SUPFAM" id="SSF51445">
    <property type="entry name" value="(Trans)glycosidases"/>
    <property type="match status" value="1"/>
</dbReference>
<dbReference type="Proteomes" id="UP000823775">
    <property type="component" value="Unassembled WGS sequence"/>
</dbReference>
<evidence type="ECO:0000256" key="1">
    <source>
        <dbReference type="ARBA" id="ARBA00008773"/>
    </source>
</evidence>
<dbReference type="InterPro" id="IPR044965">
    <property type="entry name" value="Glyco_hydro_17_plant"/>
</dbReference>
<evidence type="ECO:0000256" key="3">
    <source>
        <dbReference type="ARBA" id="ARBA00023295"/>
    </source>
</evidence>
<keyword evidence="6" id="KW-1185">Reference proteome</keyword>
<name>A0ABS8UYY6_DATST</name>
<evidence type="ECO:0000256" key="4">
    <source>
        <dbReference type="RuleBase" id="RU004335"/>
    </source>
</evidence>
<evidence type="ECO:0000256" key="2">
    <source>
        <dbReference type="ARBA" id="ARBA00022801"/>
    </source>
</evidence>
<comment type="caution">
    <text evidence="5">The sequence shown here is derived from an EMBL/GenBank/DDBJ whole genome shotgun (WGS) entry which is preliminary data.</text>
</comment>
<proteinExistence type="inferred from homology"/>
<gene>
    <name evidence="5" type="ORF">HAX54_025044</name>
</gene>
<comment type="similarity">
    <text evidence="1 4">Belongs to the glycosyl hydrolase 17 family.</text>
</comment>
<evidence type="ECO:0000313" key="5">
    <source>
        <dbReference type="EMBL" id="MCD9640031.1"/>
    </source>
</evidence>
<keyword evidence="2" id="KW-0378">Hydrolase</keyword>
<dbReference type="EMBL" id="JACEIK010003035">
    <property type="protein sequence ID" value="MCD9640031.1"/>
    <property type="molecule type" value="Genomic_DNA"/>
</dbReference>
<keyword evidence="3" id="KW-0326">Glycosidase</keyword>